<feature type="transmembrane region" description="Helical" evidence="2">
    <location>
        <begin position="29"/>
        <end position="51"/>
    </location>
</feature>
<keyword evidence="2" id="KW-1133">Transmembrane helix</keyword>
<dbReference type="AlphaFoldDB" id="A0A2U9BFW0"/>
<evidence type="ECO:0000313" key="6">
    <source>
        <dbReference type="Proteomes" id="UP000246464"/>
    </source>
</evidence>
<keyword evidence="2 3" id="KW-0812">Transmembrane</keyword>
<feature type="region of interest" description="Disordered" evidence="1">
    <location>
        <begin position="59"/>
        <end position="86"/>
    </location>
</feature>
<dbReference type="PANTHER" id="PTHR16015">
    <property type="entry name" value="TRANSMEMBRANE PROTEIN 51"/>
    <property type="match status" value="1"/>
</dbReference>
<dbReference type="Ensembl" id="ENSSMAT00000026023.2">
    <property type="protein sequence ID" value="ENSSMAP00000025709.1"/>
    <property type="gene ID" value="ENSSMAG00000015753.2"/>
</dbReference>
<feature type="transmembrane region" description="Helical" evidence="2">
    <location>
        <begin position="89"/>
        <end position="109"/>
    </location>
</feature>
<dbReference type="GeneTree" id="ENSGT00390000009278"/>
<feature type="region of interest" description="Disordered" evidence="1">
    <location>
        <begin position="268"/>
        <end position="289"/>
    </location>
</feature>
<dbReference type="EMBL" id="CP026248">
    <property type="protein sequence ID" value="AWP02626.1"/>
    <property type="molecule type" value="Genomic_DNA"/>
</dbReference>
<dbReference type="Bgee" id="ENSSMAG00000015753">
    <property type="expression patterns" value="Expressed in pharyngeal gill and 5 other cell types or tissues"/>
</dbReference>
<feature type="compositionally biased region" description="Low complexity" evidence="1">
    <location>
        <begin position="228"/>
        <end position="240"/>
    </location>
</feature>
<dbReference type="InterPro" id="IPR029265">
    <property type="entry name" value="TMEM51"/>
</dbReference>
<evidence type="ECO:0000313" key="5">
    <source>
        <dbReference type="Ensembl" id="ENSSMAP00000025709.1"/>
    </source>
</evidence>
<proteinExistence type="predicted"/>
<accession>A0A2U9BFW0</accession>
<feature type="region of interest" description="Disordered" evidence="1">
    <location>
        <begin position="188"/>
        <end position="243"/>
    </location>
</feature>
<sequence length="289" mass="30634">MCSNQSICGGSNRSNRSPSSEGTSSGAHYALCALGVGLVALGIVMIVWTVIPMDGEASGGSAVSGNSTVGPEGGGHDEEEADHTKSSSVAMVLVGVGVAMLLLSLFLGLRSKKRARNRTSQPVAAADTFMDHVTREQDEAAARTAHNVPSYEEVVGSGDYPVRQSNLRQSTSQLPSYEDIIAAVENEGTAPTNNPTEDTPLNEPAPTSAQPAAEPQADPPGLAPNPSLPTRSSSRASRLLRPLRVRRIKSDKLHLKDFRLQIRSPTQNPVTIEPITPPPQYENKIPELQ</sequence>
<dbReference type="Proteomes" id="UP000438429">
    <property type="component" value="Unassembled WGS sequence"/>
</dbReference>
<dbReference type="Proteomes" id="UP000694558">
    <property type="component" value="Chromosome 6"/>
</dbReference>
<reference evidence="5" key="5">
    <citation type="submission" date="2025-05" db="UniProtKB">
        <authorList>
            <consortium name="Ensembl"/>
        </authorList>
    </citation>
    <scope>IDENTIFICATION</scope>
</reference>
<feature type="compositionally biased region" description="Polar residues" evidence="1">
    <location>
        <begin position="189"/>
        <end position="199"/>
    </location>
</feature>
<evidence type="ECO:0000313" key="7">
    <source>
        <dbReference type="Proteomes" id="UP000438429"/>
    </source>
</evidence>
<evidence type="ECO:0000313" key="4">
    <source>
        <dbReference type="EMBL" id="KAF0034796.1"/>
    </source>
</evidence>
<reference evidence="3 6" key="1">
    <citation type="submission" date="2017-12" db="EMBL/GenBank/DDBJ databases">
        <title>Integrating genomic resources of turbot (Scophthalmus maximus) in depth evaluation of genetic and physical mapping variation across individuals.</title>
        <authorList>
            <person name="Martinez P."/>
        </authorList>
    </citation>
    <scope>NUCLEOTIDE SEQUENCE [LARGE SCALE GENOMIC DNA]</scope>
</reference>
<dbReference type="Proteomes" id="UP000246464">
    <property type="component" value="Chromosome 6"/>
</dbReference>
<feature type="region of interest" description="Disordered" evidence="1">
    <location>
        <begin position="1"/>
        <end position="22"/>
    </location>
</feature>
<dbReference type="STRING" id="52904.ENSSMAP00000025709"/>
<protein>
    <submittedName>
        <fullName evidence="3">Putative transmembrane protein 51</fullName>
    </submittedName>
    <submittedName>
        <fullName evidence="5">Transmembrane protein 51b</fullName>
    </submittedName>
</protein>
<gene>
    <name evidence="5" type="primary">TMEM51</name>
    <name evidence="4" type="ORF">F2P81_012554</name>
    <name evidence="3" type="ORF">SMAX5B_002377</name>
</gene>
<dbReference type="EMBL" id="VEVO01000011">
    <property type="protein sequence ID" value="KAF0034796.1"/>
    <property type="molecule type" value="Genomic_DNA"/>
</dbReference>
<evidence type="ECO:0000256" key="1">
    <source>
        <dbReference type="SAM" id="MobiDB-lite"/>
    </source>
</evidence>
<feature type="compositionally biased region" description="Low complexity" evidence="1">
    <location>
        <begin position="9"/>
        <end position="20"/>
    </location>
</feature>
<feature type="region of interest" description="Disordered" evidence="1">
    <location>
        <begin position="142"/>
        <end position="163"/>
    </location>
</feature>
<reference evidence="5" key="3">
    <citation type="submission" date="2020-05" db="EMBL/GenBank/DDBJ databases">
        <authorList>
            <person name="Moser M."/>
        </authorList>
    </citation>
    <scope>NUCLEOTIDE SEQUENCE [LARGE SCALE GENOMIC DNA]</scope>
</reference>
<keyword evidence="6" id="KW-1185">Reference proteome</keyword>
<reference evidence="4 7" key="2">
    <citation type="submission" date="2019-06" db="EMBL/GenBank/DDBJ databases">
        <title>Draft genomes of female and male turbot (Scophthalmus maximus).</title>
        <authorList>
            <person name="Xu H."/>
            <person name="Xu X.-W."/>
            <person name="Shao C."/>
            <person name="Chen S."/>
        </authorList>
    </citation>
    <scope>NUCLEOTIDE SEQUENCE [LARGE SCALE GENOMIC DNA]</scope>
    <source>
        <strain evidence="4">Ysfricsl-2016a</strain>
        <tissue evidence="4">Blood</tissue>
    </source>
</reference>
<dbReference type="Pfam" id="PF15345">
    <property type="entry name" value="TMEM51"/>
    <property type="match status" value="1"/>
</dbReference>
<dbReference type="OMA" id="VWTVIPM"/>
<organism evidence="3 6">
    <name type="scientific">Scophthalmus maximus</name>
    <name type="common">Turbot</name>
    <name type="synonym">Psetta maxima</name>
    <dbReference type="NCBI Taxonomy" id="52904"/>
    <lineage>
        <taxon>Eukaryota</taxon>
        <taxon>Metazoa</taxon>
        <taxon>Chordata</taxon>
        <taxon>Craniata</taxon>
        <taxon>Vertebrata</taxon>
        <taxon>Euteleostomi</taxon>
        <taxon>Actinopterygii</taxon>
        <taxon>Neopterygii</taxon>
        <taxon>Teleostei</taxon>
        <taxon>Neoteleostei</taxon>
        <taxon>Acanthomorphata</taxon>
        <taxon>Carangaria</taxon>
        <taxon>Pleuronectiformes</taxon>
        <taxon>Pleuronectoidei</taxon>
        <taxon>Scophthalmidae</taxon>
        <taxon>Scophthalmus</taxon>
    </lineage>
</organism>
<keyword evidence="2" id="KW-0472">Membrane</keyword>
<dbReference type="KEGG" id="smau:118309302"/>
<reference evidence="5" key="4">
    <citation type="submission" date="2023-05" db="EMBL/GenBank/DDBJ databases">
        <title>High-quality long-read genome of Scophthalmus maximus.</title>
        <authorList>
            <person name="Lien S."/>
            <person name="Martinez P."/>
        </authorList>
    </citation>
    <scope>NUCLEOTIDE SEQUENCE [LARGE SCALE GENOMIC DNA]</scope>
</reference>
<dbReference type="OrthoDB" id="8946153at2759"/>
<evidence type="ECO:0000313" key="3">
    <source>
        <dbReference type="EMBL" id="AWP02626.1"/>
    </source>
</evidence>
<dbReference type="PANTHER" id="PTHR16015:SF0">
    <property type="entry name" value="TRANSMEMBRANE PROTEIN 51"/>
    <property type="match status" value="1"/>
</dbReference>
<dbReference type="CTD" id="327162"/>
<feature type="compositionally biased region" description="Pro residues" evidence="1">
    <location>
        <begin position="217"/>
        <end position="227"/>
    </location>
</feature>
<evidence type="ECO:0000256" key="2">
    <source>
        <dbReference type="SAM" id="Phobius"/>
    </source>
</evidence>
<name>A0A2U9BFW0_SCOMX</name>